<reference evidence="2 3" key="1">
    <citation type="journal article" date="2019" name="Int. J. Syst. Evol. Microbiol.">
        <title>The Global Catalogue of Microorganisms (GCM) 10K type strain sequencing project: providing services to taxonomists for standard genome sequencing and annotation.</title>
        <authorList>
            <consortium name="The Broad Institute Genomics Platform"/>
            <consortium name="The Broad Institute Genome Sequencing Center for Infectious Disease"/>
            <person name="Wu L."/>
            <person name="Ma J."/>
        </authorList>
    </citation>
    <scope>NUCLEOTIDE SEQUENCE [LARGE SCALE GENOMIC DNA]</scope>
    <source>
        <strain evidence="2 3">JCM 16227</strain>
    </source>
</reference>
<name>A0ABN3HGL0_9ACTN</name>
<dbReference type="PANTHER" id="PTHR13887:SF41">
    <property type="entry name" value="THIOREDOXIN SUPERFAMILY PROTEIN"/>
    <property type="match status" value="1"/>
</dbReference>
<proteinExistence type="predicted"/>
<evidence type="ECO:0000313" key="3">
    <source>
        <dbReference type="Proteomes" id="UP001501170"/>
    </source>
</evidence>
<dbReference type="Gene3D" id="3.40.30.10">
    <property type="entry name" value="Glutaredoxin"/>
    <property type="match status" value="1"/>
</dbReference>
<dbReference type="InterPro" id="IPR001853">
    <property type="entry name" value="DSBA-like_thioredoxin_dom"/>
</dbReference>
<feature type="domain" description="DSBA-like thioredoxin" evidence="1">
    <location>
        <begin position="2"/>
        <end position="206"/>
    </location>
</feature>
<protein>
    <submittedName>
        <fullName evidence="2">DsbA family oxidoreductase</fullName>
    </submittedName>
</protein>
<gene>
    <name evidence="2" type="ORF">GCM10009855_16870</name>
</gene>
<sequence>MQVEIWTDVNCPFCYLGKKRFNDALAEFDHAEQVQVVHRSFELDPTVPAGTSGDVVQHLAEKYGRTLEQAAEGERRLGDAAKEAGLEYVTDGRDYGNSFDMHRLLHWAKELDRQEAMLDALYLANFAESEPLFGDTERLVRVAVGAGFDETSVREVLSDEHRYADLVRADERQAQEFGVNGVPFYVFDRKYAVSGAQPAELFTQVLNRAWDDRPAPTVLADGDACGPEGCAVPQD</sequence>
<dbReference type="InterPro" id="IPR036249">
    <property type="entry name" value="Thioredoxin-like_sf"/>
</dbReference>
<accession>A0ABN3HGL0</accession>
<dbReference type="RefSeq" id="WP_346075912.1">
    <property type="nucleotide sequence ID" value="NZ_BAAARB010000007.1"/>
</dbReference>
<dbReference type="PANTHER" id="PTHR13887">
    <property type="entry name" value="GLUTATHIONE S-TRANSFERASE KAPPA"/>
    <property type="match status" value="1"/>
</dbReference>
<evidence type="ECO:0000313" key="2">
    <source>
        <dbReference type="EMBL" id="GAA2377993.1"/>
    </source>
</evidence>
<evidence type="ECO:0000259" key="1">
    <source>
        <dbReference type="Pfam" id="PF01323"/>
    </source>
</evidence>
<dbReference type="SUPFAM" id="SSF52833">
    <property type="entry name" value="Thioredoxin-like"/>
    <property type="match status" value="1"/>
</dbReference>
<dbReference type="Proteomes" id="UP001501170">
    <property type="component" value="Unassembled WGS sequence"/>
</dbReference>
<keyword evidence="3" id="KW-1185">Reference proteome</keyword>
<organism evidence="2 3">
    <name type="scientific">Gordonia cholesterolivorans</name>
    <dbReference type="NCBI Taxonomy" id="559625"/>
    <lineage>
        <taxon>Bacteria</taxon>
        <taxon>Bacillati</taxon>
        <taxon>Actinomycetota</taxon>
        <taxon>Actinomycetes</taxon>
        <taxon>Mycobacteriales</taxon>
        <taxon>Gordoniaceae</taxon>
        <taxon>Gordonia</taxon>
    </lineage>
</organism>
<dbReference type="CDD" id="cd03024">
    <property type="entry name" value="DsbA_FrnE"/>
    <property type="match status" value="1"/>
</dbReference>
<dbReference type="Pfam" id="PF01323">
    <property type="entry name" value="DSBA"/>
    <property type="match status" value="1"/>
</dbReference>
<dbReference type="EMBL" id="BAAARB010000007">
    <property type="protein sequence ID" value="GAA2377993.1"/>
    <property type="molecule type" value="Genomic_DNA"/>
</dbReference>
<comment type="caution">
    <text evidence="2">The sequence shown here is derived from an EMBL/GenBank/DDBJ whole genome shotgun (WGS) entry which is preliminary data.</text>
</comment>